<comment type="caution">
    <text evidence="2">The sequence shown here is derived from an EMBL/GenBank/DDBJ whole genome shotgun (WGS) entry which is preliminary data.</text>
</comment>
<feature type="compositionally biased region" description="Polar residues" evidence="1">
    <location>
        <begin position="54"/>
        <end position="65"/>
    </location>
</feature>
<feature type="non-terminal residue" evidence="2">
    <location>
        <position position="73"/>
    </location>
</feature>
<organism evidence="2 3">
    <name type="scientific">Acrasis kona</name>
    <dbReference type="NCBI Taxonomy" id="1008807"/>
    <lineage>
        <taxon>Eukaryota</taxon>
        <taxon>Discoba</taxon>
        <taxon>Heterolobosea</taxon>
        <taxon>Tetramitia</taxon>
        <taxon>Eutetramitia</taxon>
        <taxon>Acrasidae</taxon>
        <taxon>Acrasis</taxon>
    </lineage>
</organism>
<gene>
    <name evidence="2" type="ORF">AKO1_007002</name>
</gene>
<dbReference type="Proteomes" id="UP001431209">
    <property type="component" value="Unassembled WGS sequence"/>
</dbReference>
<evidence type="ECO:0000256" key="1">
    <source>
        <dbReference type="SAM" id="MobiDB-lite"/>
    </source>
</evidence>
<evidence type="ECO:0000313" key="2">
    <source>
        <dbReference type="EMBL" id="KAL0480737.1"/>
    </source>
</evidence>
<dbReference type="EMBL" id="JAOPGA020000683">
    <property type="protein sequence ID" value="KAL0480737.1"/>
    <property type="molecule type" value="Genomic_DNA"/>
</dbReference>
<feature type="region of interest" description="Disordered" evidence="1">
    <location>
        <begin position="54"/>
        <end position="73"/>
    </location>
</feature>
<name>A0AAW2YTJ3_9EUKA</name>
<dbReference type="AlphaFoldDB" id="A0AAW2YTJ3"/>
<evidence type="ECO:0000313" key="3">
    <source>
        <dbReference type="Proteomes" id="UP001431209"/>
    </source>
</evidence>
<proteinExistence type="predicted"/>
<sequence length="73" mass="8196">MFVSLSCVKSLFCDKCNCPLLSDIKVHDANLLHDCHYIKKLHIIMVIVEKEEQTSATKKTTSPLPSSHIVEIA</sequence>
<reference evidence="2 3" key="1">
    <citation type="submission" date="2024-03" db="EMBL/GenBank/DDBJ databases">
        <title>The Acrasis kona genome and developmental transcriptomes reveal deep origins of eukaryotic multicellular pathways.</title>
        <authorList>
            <person name="Sheikh S."/>
            <person name="Fu C.-J."/>
            <person name="Brown M.W."/>
            <person name="Baldauf S.L."/>
        </authorList>
    </citation>
    <scope>NUCLEOTIDE SEQUENCE [LARGE SCALE GENOMIC DNA]</scope>
    <source>
        <strain evidence="2 3">ATCC MYA-3509</strain>
    </source>
</reference>
<accession>A0AAW2YTJ3</accession>
<keyword evidence="3" id="KW-1185">Reference proteome</keyword>
<protein>
    <submittedName>
        <fullName evidence="2">Developmentally-regulated protein</fullName>
    </submittedName>
</protein>